<organism evidence="2 4">
    <name type="scientific">Rotaria magnacalcarata</name>
    <dbReference type="NCBI Taxonomy" id="392030"/>
    <lineage>
        <taxon>Eukaryota</taxon>
        <taxon>Metazoa</taxon>
        <taxon>Spiralia</taxon>
        <taxon>Gnathifera</taxon>
        <taxon>Rotifera</taxon>
        <taxon>Eurotatoria</taxon>
        <taxon>Bdelloidea</taxon>
        <taxon>Philodinida</taxon>
        <taxon>Philodinidae</taxon>
        <taxon>Rotaria</taxon>
    </lineage>
</organism>
<reference evidence="2" key="1">
    <citation type="submission" date="2021-02" db="EMBL/GenBank/DDBJ databases">
        <authorList>
            <person name="Nowell W R."/>
        </authorList>
    </citation>
    <scope>NUCLEOTIDE SEQUENCE</scope>
</reference>
<gene>
    <name evidence="1" type="ORF">BYL167_LOCUS28914</name>
    <name evidence="2" type="ORF">SMN809_LOCUS32397</name>
    <name evidence="3" type="ORF">SMN809_LOCUS32430</name>
</gene>
<dbReference type="AlphaFoldDB" id="A0A8S2WKS2"/>
<evidence type="ECO:0000313" key="3">
    <source>
        <dbReference type="EMBL" id="CAF4444582.1"/>
    </source>
</evidence>
<evidence type="ECO:0000313" key="2">
    <source>
        <dbReference type="EMBL" id="CAF4443828.1"/>
    </source>
</evidence>
<protein>
    <submittedName>
        <fullName evidence="2">Uncharacterized protein</fullName>
    </submittedName>
</protein>
<sequence>MDRAFSSIMRINKTVSNMTQRLESILTLKTYEIG</sequence>
<dbReference type="Proteomes" id="UP000681967">
    <property type="component" value="Unassembled WGS sequence"/>
</dbReference>
<dbReference type="Proteomes" id="UP000676336">
    <property type="component" value="Unassembled WGS sequence"/>
</dbReference>
<comment type="caution">
    <text evidence="2">The sequence shown here is derived from an EMBL/GenBank/DDBJ whole genome shotgun (WGS) entry which is preliminary data.</text>
</comment>
<evidence type="ECO:0000313" key="4">
    <source>
        <dbReference type="Proteomes" id="UP000676336"/>
    </source>
</evidence>
<dbReference type="EMBL" id="CAJOBI010067930">
    <property type="protein sequence ID" value="CAF4444582.1"/>
    <property type="molecule type" value="Genomic_DNA"/>
</dbReference>
<dbReference type="EMBL" id="CAJOBH010042515">
    <property type="protein sequence ID" value="CAF4336368.1"/>
    <property type="molecule type" value="Genomic_DNA"/>
</dbReference>
<feature type="non-terminal residue" evidence="2">
    <location>
        <position position="1"/>
    </location>
</feature>
<proteinExistence type="predicted"/>
<dbReference type="EMBL" id="CAJOBI010067753">
    <property type="protein sequence ID" value="CAF4443828.1"/>
    <property type="molecule type" value="Genomic_DNA"/>
</dbReference>
<name>A0A8S2WKS2_9BILA</name>
<evidence type="ECO:0000313" key="1">
    <source>
        <dbReference type="EMBL" id="CAF4336368.1"/>
    </source>
</evidence>
<accession>A0A8S2WKS2</accession>